<name>A0A2H0W3B2_9BACT</name>
<accession>A0A2H0W3B2</accession>
<protein>
    <submittedName>
        <fullName evidence="1">Uncharacterized protein</fullName>
    </submittedName>
</protein>
<proteinExistence type="predicted"/>
<sequence length="395" mass="46131">MLTIFANMMINSPVRLQHLKDSFNSFENISDNWLINIRGKYRDEALDFLADRLKEKMIRFDLLDEKRGWYTNSLEILKSAKYDYVLLWLEDHINIVSQGVYSELVAEMKNNNVDYLMYSWWMNGESRKPFELDSLKAGTYIDTVELDKNNWQKRLNDGYQGHLISLLGIFNKNFLMKILELENGYKFPRWVTTNIFRVMIILSRLGVKFNHGKLFDSINTVLGGKLIKNLKDRPFEFEKSAYRLDVLPINMGLTKMELFVCIDDDLTLDGSQLIKRGLYPIVDSISVDSGLKKEYDWGMEEILSDNHFYIITRYKLRENQVFSEIYYQDIQRIDVVPRMTIINNSGKLKVTIGNNINELLSGQTMTVYSNIKCELLAVDGDCEFILVIPSGLKKM</sequence>
<dbReference type="AlphaFoldDB" id="A0A2H0W3B2"/>
<gene>
    <name evidence="1" type="ORF">COT80_03660</name>
</gene>
<dbReference type="EMBL" id="PEZY01000012">
    <property type="protein sequence ID" value="PIS05836.1"/>
    <property type="molecule type" value="Genomic_DNA"/>
</dbReference>
<reference evidence="2" key="1">
    <citation type="submission" date="2017-09" db="EMBL/GenBank/DDBJ databases">
        <title>Depth-based differentiation of microbial function through sediment-hosted aquifers and enrichment of novel symbionts in the deep terrestrial subsurface.</title>
        <authorList>
            <person name="Probst A.J."/>
            <person name="Ladd B."/>
            <person name="Jarett J.K."/>
            <person name="Geller-Mcgrath D.E."/>
            <person name="Sieber C.M.K."/>
            <person name="Emerson J.B."/>
            <person name="Anantharaman K."/>
            <person name="Thomas B.C."/>
            <person name="Malmstrom R."/>
            <person name="Stieglmeier M."/>
            <person name="Klingl A."/>
            <person name="Woyke T."/>
            <person name="Ryan C.M."/>
            <person name="Banfield J.F."/>
        </authorList>
    </citation>
    <scope>NUCLEOTIDE SEQUENCE [LARGE SCALE GENOMIC DNA]</scope>
</reference>
<evidence type="ECO:0000313" key="2">
    <source>
        <dbReference type="Proteomes" id="UP000229056"/>
    </source>
</evidence>
<comment type="caution">
    <text evidence="1">The sequence shown here is derived from an EMBL/GenBank/DDBJ whole genome shotgun (WGS) entry which is preliminary data.</text>
</comment>
<dbReference type="Proteomes" id="UP000229056">
    <property type="component" value="Unassembled WGS sequence"/>
</dbReference>
<evidence type="ECO:0000313" key="1">
    <source>
        <dbReference type="EMBL" id="PIS05836.1"/>
    </source>
</evidence>
<organism evidence="1 2">
    <name type="scientific">Candidatus Buchananbacteria bacterium CG10_big_fil_rev_8_21_14_0_10_33_19</name>
    <dbReference type="NCBI Taxonomy" id="1974525"/>
    <lineage>
        <taxon>Bacteria</taxon>
        <taxon>Candidatus Buchananiibacteriota</taxon>
    </lineage>
</organism>